<dbReference type="OrthoDB" id="7294637at2"/>
<evidence type="ECO:0000313" key="3">
    <source>
        <dbReference type="EMBL" id="OAM87713.1"/>
    </source>
</evidence>
<dbReference type="PANTHER" id="PTHR43752:SF2">
    <property type="entry name" value="BNR_ASP-BOX REPEAT FAMILY PROTEIN"/>
    <property type="match status" value="1"/>
</dbReference>
<dbReference type="PANTHER" id="PTHR43752">
    <property type="entry name" value="BNR/ASP-BOX REPEAT FAMILY PROTEIN"/>
    <property type="match status" value="1"/>
</dbReference>
<sequence length="485" mass="53607">MKLKRRLLSLAIPALFAATALATAAPAAGPDFFYSKRYKPGEGTGEPVTAADPADHWPVKIVAPKVFLDGGAVIATGKPPRGLKSDLRHGLLTSDFVNVSVLHYMPNFRADCVRAIITPQGDYLAGVIAGEGLTGGRGHYAPPDINYNRKDNDIIFYRSRDRGKTWEKQGPLTPIVPYSLHAFIPLISKKFPGRIYCFGTEPRPDLREGRENAPIAFRHSDDDGFTWSQPTVIRPVNDPDFKAMSAMQMTETAAGTWLIGAHEAHWHGDNNIGNMAGKKFSRIPTREYLLRSTDHGKTWTVLPGKRPGGWFLEEYNRMDEIVPVALDGPEVLALARTPEGHLWQLRSRDDGLTWTKPAPTPINHPDAPAMFFKLSDGKTLLVLHHNTYDPSSPQFGAGVRKQLWFTVSTDKGATWSEPRFIAASIHDDSRAQISYADIIDDPQTGDFHIFLPYAWRQTLHLVLPKSKLAALPTAADLRAQAAVAN</sequence>
<dbReference type="InterPro" id="IPR011040">
    <property type="entry name" value="Sialidase"/>
</dbReference>
<proteinExistence type="predicted"/>
<evidence type="ECO:0000256" key="1">
    <source>
        <dbReference type="SAM" id="SignalP"/>
    </source>
</evidence>
<dbReference type="STRING" id="1184151.AW736_20805"/>
<dbReference type="CDD" id="cd15482">
    <property type="entry name" value="Sialidase_non-viral"/>
    <property type="match status" value="1"/>
</dbReference>
<gene>
    <name evidence="3" type="ORF">AW736_20805</name>
</gene>
<dbReference type="EMBL" id="LRRQ01000160">
    <property type="protein sequence ID" value="OAM87713.1"/>
    <property type="molecule type" value="Genomic_DNA"/>
</dbReference>
<protein>
    <recommendedName>
        <fullName evidence="2">Sialidase domain-containing protein</fullName>
    </recommendedName>
</protein>
<feature type="signal peptide" evidence="1">
    <location>
        <begin position="1"/>
        <end position="24"/>
    </location>
</feature>
<accession>A0A178ICF0</accession>
<dbReference type="Pfam" id="PF13088">
    <property type="entry name" value="BNR_2"/>
    <property type="match status" value="1"/>
</dbReference>
<keyword evidence="4" id="KW-1185">Reference proteome</keyword>
<feature type="chain" id="PRO_5008088586" description="Sialidase domain-containing protein" evidence="1">
    <location>
        <begin position="25"/>
        <end position="485"/>
    </location>
</feature>
<dbReference type="AlphaFoldDB" id="A0A178ICF0"/>
<dbReference type="Gene3D" id="2.120.10.10">
    <property type="match status" value="1"/>
</dbReference>
<evidence type="ECO:0000259" key="2">
    <source>
        <dbReference type="Pfam" id="PF13088"/>
    </source>
</evidence>
<dbReference type="RefSeq" id="WP_068772223.1">
    <property type="nucleotide sequence ID" value="NZ_CP109796.1"/>
</dbReference>
<comment type="caution">
    <text evidence="3">The sequence shown here is derived from an EMBL/GenBank/DDBJ whole genome shotgun (WGS) entry which is preliminary data.</text>
</comment>
<name>A0A178ICF0_9BACT</name>
<organism evidence="3 4">
    <name type="scientific">Termitidicoccus mucosus</name>
    <dbReference type="NCBI Taxonomy" id="1184151"/>
    <lineage>
        <taxon>Bacteria</taxon>
        <taxon>Pseudomonadati</taxon>
        <taxon>Verrucomicrobiota</taxon>
        <taxon>Opitutia</taxon>
        <taxon>Opitutales</taxon>
        <taxon>Opitutaceae</taxon>
        <taxon>Termitidicoccus</taxon>
    </lineage>
</organism>
<feature type="domain" description="Sialidase" evidence="2">
    <location>
        <begin position="152"/>
        <end position="449"/>
    </location>
</feature>
<keyword evidence="1" id="KW-0732">Signal</keyword>
<evidence type="ECO:0000313" key="4">
    <source>
        <dbReference type="Proteomes" id="UP000078486"/>
    </source>
</evidence>
<dbReference type="InterPro" id="IPR036278">
    <property type="entry name" value="Sialidase_sf"/>
</dbReference>
<reference evidence="3 4" key="1">
    <citation type="submission" date="2016-01" db="EMBL/GenBank/DDBJ databases">
        <title>High potential of lignocellulose degradation of a new Verrucomicrobia species.</title>
        <authorList>
            <person name="Wang Y."/>
            <person name="Shi Y."/>
            <person name="Qiu Z."/>
            <person name="Liu S."/>
            <person name="Yang H."/>
        </authorList>
    </citation>
    <scope>NUCLEOTIDE SEQUENCE [LARGE SCALE GENOMIC DNA]</scope>
    <source>
        <strain evidence="3 4">TSB47</strain>
    </source>
</reference>
<dbReference type="SUPFAM" id="SSF50939">
    <property type="entry name" value="Sialidases"/>
    <property type="match status" value="1"/>
</dbReference>
<dbReference type="Proteomes" id="UP000078486">
    <property type="component" value="Unassembled WGS sequence"/>
</dbReference>